<evidence type="ECO:0000256" key="7">
    <source>
        <dbReference type="ARBA" id="ARBA00023237"/>
    </source>
</evidence>
<sequence length="468" mass="51773">MFNKIAFYGITSIFISFYTVNGYAQQTLSMKEAVSLGLQNYPAVKAKANQLNASKAYLSETRTEYLPNLNFSGQQDYGTINGTNGPLYGYRGGNVASSGPALASQNWNAAFGALYLTNVDWDFFAFGRAVEKVNVQKKIVARDQNDLNQELFQHKVRIAAAYLDLLAAQRIVKSQQDNLNRALELRRVVVARVTNGLNAGVDSSLANSEVSNARIALTNAQQTAQDRNSQLVQYLGVTPRQFALDSVFVTGVPPNTDAASTVSLQNHPLLQYYQSRVNVSDNQAKYLSKLAMPTFSFFGTFQGRGSGFSPGVTATAPNDYNDNYGSGVDPTRYNYLLGIGVNWNFTSLFRVHYQVKSQKYTSMQYKDDYDLITQQLVAQQALAEIRIGNSLKNYREAPIEVKAANDAYVQKGTLYRNGLSSIVDFTTALFNLNRAQIDRDIAYNNVWQAVLLKAAAAGDFGIFINNLQ</sequence>
<dbReference type="EMBL" id="MPPL01000001">
    <property type="protein sequence ID" value="OKS87681.1"/>
    <property type="molecule type" value="Genomic_DNA"/>
</dbReference>
<keyword evidence="10" id="KW-1185">Reference proteome</keyword>
<dbReference type="STRING" id="1302689.RG47T_3143"/>
<evidence type="ECO:0008006" key="11">
    <source>
        <dbReference type="Google" id="ProtNLM"/>
    </source>
</evidence>
<dbReference type="Proteomes" id="UP000186720">
    <property type="component" value="Unassembled WGS sequence"/>
</dbReference>
<evidence type="ECO:0000256" key="4">
    <source>
        <dbReference type="ARBA" id="ARBA00022452"/>
    </source>
</evidence>
<accession>A0A1Q6A124</accession>
<dbReference type="GO" id="GO:0015288">
    <property type="term" value="F:porin activity"/>
    <property type="evidence" value="ECO:0007669"/>
    <property type="project" value="TreeGrafter"/>
</dbReference>
<keyword evidence="7" id="KW-0998">Cell outer membrane</keyword>
<keyword evidence="4" id="KW-1134">Transmembrane beta strand</keyword>
<gene>
    <name evidence="9" type="ORF">RG47T_3143</name>
</gene>
<keyword evidence="8" id="KW-1133">Transmembrane helix</keyword>
<dbReference type="AlphaFoldDB" id="A0A1Q6A124"/>
<evidence type="ECO:0000256" key="8">
    <source>
        <dbReference type="SAM" id="Phobius"/>
    </source>
</evidence>
<comment type="subcellular location">
    <subcellularLocation>
        <location evidence="1">Cell outer membrane</location>
    </subcellularLocation>
</comment>
<dbReference type="InterPro" id="IPR051906">
    <property type="entry name" value="TolC-like"/>
</dbReference>
<dbReference type="GO" id="GO:1990281">
    <property type="term" value="C:efflux pump complex"/>
    <property type="evidence" value="ECO:0007669"/>
    <property type="project" value="TreeGrafter"/>
</dbReference>
<proteinExistence type="inferred from homology"/>
<evidence type="ECO:0000256" key="3">
    <source>
        <dbReference type="ARBA" id="ARBA00022448"/>
    </source>
</evidence>
<keyword evidence="3" id="KW-0813">Transport</keyword>
<dbReference type="Gene3D" id="1.20.1600.10">
    <property type="entry name" value="Outer membrane efflux proteins (OEP)"/>
    <property type="match status" value="1"/>
</dbReference>
<dbReference type="PANTHER" id="PTHR30026:SF20">
    <property type="entry name" value="OUTER MEMBRANE PROTEIN TOLC"/>
    <property type="match status" value="1"/>
</dbReference>
<dbReference type="PANTHER" id="PTHR30026">
    <property type="entry name" value="OUTER MEMBRANE PROTEIN TOLC"/>
    <property type="match status" value="1"/>
</dbReference>
<evidence type="ECO:0000256" key="1">
    <source>
        <dbReference type="ARBA" id="ARBA00004442"/>
    </source>
</evidence>
<dbReference type="RefSeq" id="WP_171972539.1">
    <property type="nucleotide sequence ID" value="NZ_FPAM01000016.1"/>
</dbReference>
<evidence type="ECO:0000256" key="6">
    <source>
        <dbReference type="ARBA" id="ARBA00023136"/>
    </source>
</evidence>
<feature type="transmembrane region" description="Helical" evidence="8">
    <location>
        <begin position="6"/>
        <end position="24"/>
    </location>
</feature>
<dbReference type="SUPFAM" id="SSF56954">
    <property type="entry name" value="Outer membrane efflux proteins (OEP)"/>
    <property type="match status" value="1"/>
</dbReference>
<protein>
    <recommendedName>
        <fullName evidence="11">Outer membrane protein TolC</fullName>
    </recommendedName>
</protein>
<evidence type="ECO:0000256" key="2">
    <source>
        <dbReference type="ARBA" id="ARBA00007613"/>
    </source>
</evidence>
<keyword evidence="6 8" id="KW-0472">Membrane</keyword>
<organism evidence="9 10">
    <name type="scientific">Mucilaginibacter polytrichastri</name>
    <dbReference type="NCBI Taxonomy" id="1302689"/>
    <lineage>
        <taxon>Bacteria</taxon>
        <taxon>Pseudomonadati</taxon>
        <taxon>Bacteroidota</taxon>
        <taxon>Sphingobacteriia</taxon>
        <taxon>Sphingobacteriales</taxon>
        <taxon>Sphingobacteriaceae</taxon>
        <taxon>Mucilaginibacter</taxon>
    </lineage>
</organism>
<dbReference type="GO" id="GO:0015562">
    <property type="term" value="F:efflux transmembrane transporter activity"/>
    <property type="evidence" value="ECO:0007669"/>
    <property type="project" value="InterPro"/>
</dbReference>
<reference evidence="9 10" key="1">
    <citation type="submission" date="2016-11" db="EMBL/GenBank/DDBJ databases">
        <title>Whole Genome Sequencing of Mucilaginibacter polytrichastri RG4-7(T) isolated from the moss sample.</title>
        <authorList>
            <person name="Li Y."/>
        </authorList>
    </citation>
    <scope>NUCLEOTIDE SEQUENCE [LARGE SCALE GENOMIC DNA]</scope>
    <source>
        <strain evidence="9 10">RG4-7</strain>
    </source>
</reference>
<evidence type="ECO:0000313" key="9">
    <source>
        <dbReference type="EMBL" id="OKS87681.1"/>
    </source>
</evidence>
<dbReference type="InterPro" id="IPR003423">
    <property type="entry name" value="OMP_efflux"/>
</dbReference>
<evidence type="ECO:0000313" key="10">
    <source>
        <dbReference type="Proteomes" id="UP000186720"/>
    </source>
</evidence>
<dbReference type="GO" id="GO:0009279">
    <property type="term" value="C:cell outer membrane"/>
    <property type="evidence" value="ECO:0007669"/>
    <property type="project" value="UniProtKB-SubCell"/>
</dbReference>
<comment type="caution">
    <text evidence="9">The sequence shown here is derived from an EMBL/GenBank/DDBJ whole genome shotgun (WGS) entry which is preliminary data.</text>
</comment>
<name>A0A1Q6A124_9SPHI</name>
<keyword evidence="5 8" id="KW-0812">Transmembrane</keyword>
<dbReference type="Pfam" id="PF02321">
    <property type="entry name" value="OEP"/>
    <property type="match status" value="1"/>
</dbReference>
<comment type="similarity">
    <text evidence="2">Belongs to the outer membrane factor (OMF) (TC 1.B.17) family.</text>
</comment>
<evidence type="ECO:0000256" key="5">
    <source>
        <dbReference type="ARBA" id="ARBA00022692"/>
    </source>
</evidence>